<sequence>MIDNKSLDEMVRKLTGMMPESVQHVQADIEKNLKAGLSGAFHRMDLVTREEFEVQAAVLERTRERLSAMELRVKALEKEFLVPRAQGDENPAGDL</sequence>
<dbReference type="GO" id="GO:0005829">
    <property type="term" value="C:cytosol"/>
    <property type="evidence" value="ECO:0007669"/>
    <property type="project" value="TreeGrafter"/>
</dbReference>
<dbReference type="UniPathway" id="UPA00232"/>
<name>A0A1H7K8A8_9GAMM</name>
<dbReference type="OrthoDB" id="5297354at2"/>
<gene>
    <name evidence="1" type="primary">ubiK</name>
    <name evidence="2" type="ORF">SAMN05444515_105146</name>
</gene>
<organism evidence="2 3">
    <name type="scientific">Ectothiorhodospira marina</name>
    <dbReference type="NCBI Taxonomy" id="1396821"/>
    <lineage>
        <taxon>Bacteria</taxon>
        <taxon>Pseudomonadati</taxon>
        <taxon>Pseudomonadota</taxon>
        <taxon>Gammaproteobacteria</taxon>
        <taxon>Chromatiales</taxon>
        <taxon>Ectothiorhodospiraceae</taxon>
        <taxon>Ectothiorhodospira</taxon>
    </lineage>
</organism>
<keyword evidence="1" id="KW-0175">Coiled coil</keyword>
<dbReference type="STRING" id="1396821.SAMN05444515_105146"/>
<dbReference type="PANTHER" id="PTHR38040:SF1">
    <property type="entry name" value="UBIQUINONE BIOSYNTHESIS ACCESSORY FACTOR UBIK"/>
    <property type="match status" value="1"/>
</dbReference>
<dbReference type="Proteomes" id="UP000199256">
    <property type="component" value="Unassembled WGS sequence"/>
</dbReference>
<dbReference type="GO" id="GO:0006744">
    <property type="term" value="P:ubiquinone biosynthetic process"/>
    <property type="evidence" value="ECO:0007669"/>
    <property type="project" value="UniProtKB-UniRule"/>
</dbReference>
<dbReference type="PANTHER" id="PTHR38040">
    <property type="entry name" value="UBIQUINONE BIOSYNTHESIS ACCESSORY FACTOR UBIK"/>
    <property type="match status" value="1"/>
</dbReference>
<comment type="function">
    <text evidence="1">Required for efficient ubiquinone (coenzyme Q) biosynthesis. UbiK is probably an accessory factor of Ubi enzymes and facilitates ubiquinone biosynthesis by acting as an assembly factor, a targeting factor, or both.</text>
</comment>
<keyword evidence="1" id="KW-0963">Cytoplasm</keyword>
<evidence type="ECO:0000256" key="1">
    <source>
        <dbReference type="HAMAP-Rule" id="MF_02216"/>
    </source>
</evidence>
<dbReference type="AlphaFoldDB" id="A0A1H7K8A8"/>
<dbReference type="Pfam" id="PF04380">
    <property type="entry name" value="BMFP"/>
    <property type="match status" value="1"/>
</dbReference>
<comment type="subcellular location">
    <subcellularLocation>
        <location evidence="1">Cytoplasm</location>
    </subcellularLocation>
</comment>
<evidence type="ECO:0000313" key="2">
    <source>
        <dbReference type="EMBL" id="SEK82177.1"/>
    </source>
</evidence>
<dbReference type="EMBL" id="FOAA01000005">
    <property type="protein sequence ID" value="SEK82177.1"/>
    <property type="molecule type" value="Genomic_DNA"/>
</dbReference>
<keyword evidence="3" id="KW-1185">Reference proteome</keyword>
<reference evidence="3" key="1">
    <citation type="submission" date="2016-10" db="EMBL/GenBank/DDBJ databases">
        <authorList>
            <person name="Varghese N."/>
            <person name="Submissions S."/>
        </authorList>
    </citation>
    <scope>NUCLEOTIDE SEQUENCE [LARGE SCALE GENOMIC DNA]</scope>
    <source>
        <strain evidence="3">DSM 241</strain>
    </source>
</reference>
<dbReference type="InterPro" id="IPR007475">
    <property type="entry name" value="UbiK"/>
</dbReference>
<dbReference type="HAMAP" id="MF_02216">
    <property type="entry name" value="UbiK"/>
    <property type="match status" value="1"/>
</dbReference>
<keyword evidence="1" id="KW-0831">Ubiquinone biosynthesis</keyword>
<accession>A0A1H7K8A8</accession>
<dbReference type="RefSeq" id="WP_090252411.1">
    <property type="nucleotide sequence ID" value="NZ_FOAA01000005.1"/>
</dbReference>
<comment type="similarity">
    <text evidence="1">Belongs to the UbiK family.</text>
</comment>
<evidence type="ECO:0000313" key="3">
    <source>
        <dbReference type="Proteomes" id="UP000199256"/>
    </source>
</evidence>
<comment type="pathway">
    <text evidence="1">Cofactor biosynthesis; ubiquinone biosynthesis.</text>
</comment>
<feature type="coiled-coil region" evidence="1">
    <location>
        <begin position="49"/>
        <end position="79"/>
    </location>
</feature>
<proteinExistence type="inferred from homology"/>
<protein>
    <recommendedName>
        <fullName evidence="1">Ubiquinone biosynthesis accessory factor UbiK</fullName>
    </recommendedName>
</protein>